<dbReference type="AlphaFoldDB" id="A0A2P5DAS6"/>
<gene>
    <name evidence="1" type="ORF">PanWU01x14_080560</name>
</gene>
<reference evidence="2" key="1">
    <citation type="submission" date="2016-06" db="EMBL/GenBank/DDBJ databases">
        <title>Parallel loss of symbiosis genes in relatives of nitrogen-fixing non-legume Parasponia.</title>
        <authorList>
            <person name="Van Velzen R."/>
            <person name="Holmer R."/>
            <person name="Bu F."/>
            <person name="Rutten L."/>
            <person name="Van Zeijl A."/>
            <person name="Liu W."/>
            <person name="Santuari L."/>
            <person name="Cao Q."/>
            <person name="Sharma T."/>
            <person name="Shen D."/>
            <person name="Roswanjaya Y."/>
            <person name="Wardhani T."/>
            <person name="Kalhor M.S."/>
            <person name="Jansen J."/>
            <person name="Van den Hoogen J."/>
            <person name="Gungor B."/>
            <person name="Hartog M."/>
            <person name="Hontelez J."/>
            <person name="Verver J."/>
            <person name="Yang W.-C."/>
            <person name="Schijlen E."/>
            <person name="Repin R."/>
            <person name="Schilthuizen M."/>
            <person name="Schranz E."/>
            <person name="Heidstra R."/>
            <person name="Miyata K."/>
            <person name="Fedorova E."/>
            <person name="Kohlen W."/>
            <person name="Bisseling T."/>
            <person name="Smit S."/>
            <person name="Geurts R."/>
        </authorList>
    </citation>
    <scope>NUCLEOTIDE SEQUENCE [LARGE SCALE GENOMIC DNA]</scope>
    <source>
        <strain evidence="2">cv. WU1-14</strain>
    </source>
</reference>
<organism evidence="1 2">
    <name type="scientific">Parasponia andersonii</name>
    <name type="common">Sponia andersonii</name>
    <dbReference type="NCBI Taxonomy" id="3476"/>
    <lineage>
        <taxon>Eukaryota</taxon>
        <taxon>Viridiplantae</taxon>
        <taxon>Streptophyta</taxon>
        <taxon>Embryophyta</taxon>
        <taxon>Tracheophyta</taxon>
        <taxon>Spermatophyta</taxon>
        <taxon>Magnoliopsida</taxon>
        <taxon>eudicotyledons</taxon>
        <taxon>Gunneridae</taxon>
        <taxon>Pentapetalae</taxon>
        <taxon>rosids</taxon>
        <taxon>fabids</taxon>
        <taxon>Rosales</taxon>
        <taxon>Cannabaceae</taxon>
        <taxon>Parasponia</taxon>
    </lineage>
</organism>
<evidence type="ECO:0000313" key="2">
    <source>
        <dbReference type="Proteomes" id="UP000237105"/>
    </source>
</evidence>
<keyword evidence="2" id="KW-1185">Reference proteome</keyword>
<dbReference type="EMBL" id="JXTB01000050">
    <property type="protein sequence ID" value="PON70387.1"/>
    <property type="molecule type" value="Genomic_DNA"/>
</dbReference>
<evidence type="ECO:0000313" key="1">
    <source>
        <dbReference type="EMBL" id="PON70387.1"/>
    </source>
</evidence>
<sequence>VLSTGSMSAWPACMVDVCGQYYACARPKHYEWRPTHTSGVGPCRVSWLARPTAGDLSNT</sequence>
<feature type="non-terminal residue" evidence="1">
    <location>
        <position position="1"/>
    </location>
</feature>
<dbReference type="Proteomes" id="UP000237105">
    <property type="component" value="Unassembled WGS sequence"/>
</dbReference>
<accession>A0A2P5DAS6</accession>
<name>A0A2P5DAS6_PARAD</name>
<protein>
    <submittedName>
        <fullName evidence="1">Uncharacterized protein</fullName>
    </submittedName>
</protein>
<comment type="caution">
    <text evidence="1">The sequence shown here is derived from an EMBL/GenBank/DDBJ whole genome shotgun (WGS) entry which is preliminary data.</text>
</comment>
<proteinExistence type="predicted"/>